<evidence type="ECO:0000256" key="1">
    <source>
        <dbReference type="ARBA" id="ARBA00023015"/>
    </source>
</evidence>
<accession>A0ABW2G345</accession>
<keyword evidence="1" id="KW-0805">Transcription regulation</keyword>
<keyword evidence="2 4" id="KW-0238">DNA-binding</keyword>
<dbReference type="SUPFAM" id="SSF48498">
    <property type="entry name" value="Tetracyclin repressor-like, C-terminal domain"/>
    <property type="match status" value="1"/>
</dbReference>
<dbReference type="Proteomes" id="UP001596435">
    <property type="component" value="Unassembled WGS sequence"/>
</dbReference>
<evidence type="ECO:0000313" key="6">
    <source>
        <dbReference type="EMBL" id="MFC7182305.1"/>
    </source>
</evidence>
<dbReference type="PANTHER" id="PTHR30055:SF151">
    <property type="entry name" value="TRANSCRIPTIONAL REGULATORY PROTEIN"/>
    <property type="match status" value="1"/>
</dbReference>
<evidence type="ECO:0000259" key="5">
    <source>
        <dbReference type="PROSITE" id="PS50977"/>
    </source>
</evidence>
<dbReference type="Gene3D" id="1.10.357.10">
    <property type="entry name" value="Tetracycline Repressor, domain 2"/>
    <property type="match status" value="1"/>
</dbReference>
<organism evidence="6 7">
    <name type="scientific">Kitasatospora paranensis</name>
    <dbReference type="NCBI Taxonomy" id="258053"/>
    <lineage>
        <taxon>Bacteria</taxon>
        <taxon>Bacillati</taxon>
        <taxon>Actinomycetota</taxon>
        <taxon>Actinomycetes</taxon>
        <taxon>Kitasatosporales</taxon>
        <taxon>Streptomycetaceae</taxon>
        <taxon>Kitasatospora</taxon>
    </lineage>
</organism>
<keyword evidence="7" id="KW-1185">Reference proteome</keyword>
<dbReference type="Gene3D" id="1.10.10.60">
    <property type="entry name" value="Homeodomain-like"/>
    <property type="match status" value="1"/>
</dbReference>
<evidence type="ECO:0000313" key="7">
    <source>
        <dbReference type="Proteomes" id="UP001596435"/>
    </source>
</evidence>
<evidence type="ECO:0000256" key="2">
    <source>
        <dbReference type="ARBA" id="ARBA00023125"/>
    </source>
</evidence>
<proteinExistence type="predicted"/>
<dbReference type="SUPFAM" id="SSF46689">
    <property type="entry name" value="Homeodomain-like"/>
    <property type="match status" value="1"/>
</dbReference>
<evidence type="ECO:0000256" key="3">
    <source>
        <dbReference type="ARBA" id="ARBA00023163"/>
    </source>
</evidence>
<reference evidence="7" key="1">
    <citation type="journal article" date="2019" name="Int. J. Syst. Evol. Microbiol.">
        <title>The Global Catalogue of Microorganisms (GCM) 10K type strain sequencing project: providing services to taxonomists for standard genome sequencing and annotation.</title>
        <authorList>
            <consortium name="The Broad Institute Genomics Platform"/>
            <consortium name="The Broad Institute Genome Sequencing Center for Infectious Disease"/>
            <person name="Wu L."/>
            <person name="Ma J."/>
        </authorList>
    </citation>
    <scope>NUCLEOTIDE SEQUENCE [LARGE SCALE GENOMIC DNA]</scope>
    <source>
        <strain evidence="7">CGMCC 1.12859</strain>
    </source>
</reference>
<feature type="domain" description="HTH tetR-type" evidence="5">
    <location>
        <begin position="22"/>
        <end position="82"/>
    </location>
</feature>
<dbReference type="InterPro" id="IPR009057">
    <property type="entry name" value="Homeodomain-like_sf"/>
</dbReference>
<dbReference type="PROSITE" id="PS50977">
    <property type="entry name" value="HTH_TETR_2"/>
    <property type="match status" value="1"/>
</dbReference>
<dbReference type="EMBL" id="JBHTAJ010000044">
    <property type="protein sequence ID" value="MFC7182305.1"/>
    <property type="molecule type" value="Genomic_DNA"/>
</dbReference>
<name>A0ABW2G345_9ACTN</name>
<sequence length="238" mass="25887">MSGTQRIPVERKRRRTTRTGSVLSEDLIVSAALELVEAPGGNALTVRRLGAELGCDPSTVYRYFADVDALLLAVADRLIGDSLDGFTADEDWIASLRDFAVRVHRSVLRHPRLAAVRASRVTGGPGECRAVDTGIGILLRGGFAPAESVRLYRTFIDTVLAHAALDAAVRDLSDQQRHQQSRVWHSAQDALPAESYPNLHTVREHLPEMAGSAFPDVLELLLAQFEASRRKSGADTGP</sequence>
<dbReference type="Pfam" id="PF00440">
    <property type="entry name" value="TetR_N"/>
    <property type="match status" value="1"/>
</dbReference>
<keyword evidence="3" id="KW-0804">Transcription</keyword>
<dbReference type="PANTHER" id="PTHR30055">
    <property type="entry name" value="HTH-TYPE TRANSCRIPTIONAL REGULATOR RUTR"/>
    <property type="match status" value="1"/>
</dbReference>
<gene>
    <name evidence="6" type="ORF">ACFQMG_22420</name>
</gene>
<dbReference type="InterPro" id="IPR050109">
    <property type="entry name" value="HTH-type_TetR-like_transc_reg"/>
</dbReference>
<dbReference type="InterPro" id="IPR004111">
    <property type="entry name" value="Repressor_TetR_C"/>
</dbReference>
<dbReference type="RefSeq" id="WP_345708821.1">
    <property type="nucleotide sequence ID" value="NZ_BAABKV010000001.1"/>
</dbReference>
<dbReference type="Pfam" id="PF02909">
    <property type="entry name" value="TetR_C_1"/>
    <property type="match status" value="1"/>
</dbReference>
<feature type="DNA-binding region" description="H-T-H motif" evidence="4">
    <location>
        <begin position="45"/>
        <end position="64"/>
    </location>
</feature>
<dbReference type="InterPro" id="IPR036271">
    <property type="entry name" value="Tet_transcr_reg_TetR-rel_C_sf"/>
</dbReference>
<protein>
    <submittedName>
        <fullName evidence="6">TetR/AcrR family transcriptional regulator</fullName>
    </submittedName>
</protein>
<evidence type="ECO:0000256" key="4">
    <source>
        <dbReference type="PROSITE-ProRule" id="PRU00335"/>
    </source>
</evidence>
<comment type="caution">
    <text evidence="6">The sequence shown here is derived from an EMBL/GenBank/DDBJ whole genome shotgun (WGS) entry which is preliminary data.</text>
</comment>
<dbReference type="InterPro" id="IPR001647">
    <property type="entry name" value="HTH_TetR"/>
</dbReference>